<dbReference type="Pfam" id="PF10257">
    <property type="entry name" value="RAI16-like"/>
    <property type="match status" value="1"/>
</dbReference>
<organism evidence="2 3">
    <name type="scientific">Podarcis muralis</name>
    <name type="common">Wall lizard</name>
    <name type="synonym">Lacerta muralis</name>
    <dbReference type="NCBI Taxonomy" id="64176"/>
    <lineage>
        <taxon>Eukaryota</taxon>
        <taxon>Metazoa</taxon>
        <taxon>Chordata</taxon>
        <taxon>Craniata</taxon>
        <taxon>Vertebrata</taxon>
        <taxon>Euteleostomi</taxon>
        <taxon>Lepidosauria</taxon>
        <taxon>Squamata</taxon>
        <taxon>Bifurcata</taxon>
        <taxon>Unidentata</taxon>
        <taxon>Episquamata</taxon>
        <taxon>Laterata</taxon>
        <taxon>Lacertibaenia</taxon>
        <taxon>Lacertidae</taxon>
        <taxon>Podarcis</taxon>
    </lineage>
</organism>
<dbReference type="AlphaFoldDB" id="A0A670IBY2"/>
<dbReference type="GeneTree" id="ENSGT00950000182936"/>
<dbReference type="GO" id="GO:0070695">
    <property type="term" value="C:FHF complex"/>
    <property type="evidence" value="ECO:0007669"/>
    <property type="project" value="TreeGrafter"/>
</dbReference>
<feature type="region of interest" description="Disordered" evidence="1">
    <location>
        <begin position="310"/>
        <end position="338"/>
    </location>
</feature>
<evidence type="ECO:0000256" key="1">
    <source>
        <dbReference type="SAM" id="MobiDB-lite"/>
    </source>
</evidence>
<protein>
    <submittedName>
        <fullName evidence="2">Uncharacterized protein</fullName>
    </submittedName>
</protein>
<reference evidence="2" key="3">
    <citation type="submission" date="2025-09" db="UniProtKB">
        <authorList>
            <consortium name="Ensembl"/>
        </authorList>
    </citation>
    <scope>IDENTIFICATION</scope>
</reference>
<dbReference type="PANTHER" id="PTHR21705">
    <property type="entry name" value="RAI16 PROTEIN-RELATED"/>
    <property type="match status" value="1"/>
</dbReference>
<dbReference type="Proteomes" id="UP000472272">
    <property type="component" value="Chromosome 4"/>
</dbReference>
<proteinExistence type="predicted"/>
<reference evidence="2" key="2">
    <citation type="submission" date="2025-08" db="UniProtKB">
        <authorList>
            <consortium name="Ensembl"/>
        </authorList>
    </citation>
    <scope>IDENTIFICATION</scope>
</reference>
<feature type="region of interest" description="Disordered" evidence="1">
    <location>
        <begin position="1"/>
        <end position="30"/>
    </location>
</feature>
<dbReference type="GO" id="GO:0045022">
    <property type="term" value="P:early endosome to late endosome transport"/>
    <property type="evidence" value="ECO:0007669"/>
    <property type="project" value="TreeGrafter"/>
</dbReference>
<keyword evidence="3" id="KW-1185">Reference proteome</keyword>
<evidence type="ECO:0000313" key="2">
    <source>
        <dbReference type="Ensembl" id="ENSPMRP00000009193.1"/>
    </source>
</evidence>
<dbReference type="InterPro" id="IPR019384">
    <property type="entry name" value="FHIP"/>
</dbReference>
<dbReference type="PANTHER" id="PTHR21705:SF4">
    <property type="entry name" value="FHF COMPLEX SUBUNIT HOOK-INTERACTING PROTEIN 1B"/>
    <property type="match status" value="1"/>
</dbReference>
<reference evidence="2 3" key="1">
    <citation type="journal article" date="2019" name="Proc. Natl. Acad. Sci. U.S.A.">
        <title>Regulatory changes in pterin and carotenoid genes underlie balanced color polymorphisms in the wall lizard.</title>
        <authorList>
            <person name="Andrade P."/>
            <person name="Pinho C."/>
            <person name="Perez I de Lanuza G."/>
            <person name="Afonso S."/>
            <person name="Brejcha J."/>
            <person name="Rubin C.J."/>
            <person name="Wallerman O."/>
            <person name="Pereira P."/>
            <person name="Sabatino S.J."/>
            <person name="Bellati A."/>
            <person name="Pellitteri-Rosa D."/>
            <person name="Bosakova Z."/>
            <person name="Bunikis I."/>
            <person name="Carretero M.A."/>
            <person name="Feiner N."/>
            <person name="Marsik P."/>
            <person name="Pauperio F."/>
            <person name="Salvi D."/>
            <person name="Soler L."/>
            <person name="While G.M."/>
            <person name="Uller T."/>
            <person name="Font E."/>
            <person name="Andersson L."/>
            <person name="Carneiro M."/>
        </authorList>
    </citation>
    <scope>NUCLEOTIDE SEQUENCE</scope>
</reference>
<feature type="region of interest" description="Disordered" evidence="1">
    <location>
        <begin position="191"/>
        <end position="246"/>
    </location>
</feature>
<accession>A0A670IBY2</accession>
<dbReference type="GO" id="GO:0008333">
    <property type="term" value="P:endosome to lysosome transport"/>
    <property type="evidence" value="ECO:0007669"/>
    <property type="project" value="TreeGrafter"/>
</dbReference>
<sequence length="356" mass="37204">MERMSWLSKLNPRAGAGGHRGTRGASLQSPMAADPETCLMVFKNHWVQVLRILEKSPASRGAQGGAADDLSAVRNHTLQMLTLLAEERPRAEGSPGPILELALAENVLGRLLAWHLRRGEPPEERKAELLKLYEMLLGQAHQPLLRYRPVLGPLLRLLGLCAGPASPALEGSLVLLLHQLCVSAAREPPCWSSSSTAPHGGRAGPRQPAGLLPAGALHPPRGAGGAAGQRRPPPPHGPVRREPHRRPIHHRQLLLLPGAGYWPERPVLLAAPQAGGAGGRLALPAAGGLGGRPLAGPLHELAGVLQCRHPGGSPPGPEAAGGLHPQRVPGAGPGPRLAQALHGLAQPLPDSAQPAL</sequence>
<dbReference type="GO" id="GO:0007040">
    <property type="term" value="P:lysosome organization"/>
    <property type="evidence" value="ECO:0007669"/>
    <property type="project" value="TreeGrafter"/>
</dbReference>
<name>A0A670IBY2_PODMU</name>
<dbReference type="Ensembl" id="ENSPMRT00000009816.1">
    <property type="protein sequence ID" value="ENSPMRP00000009193.1"/>
    <property type="gene ID" value="ENSPMRG00000006171.1"/>
</dbReference>
<evidence type="ECO:0000313" key="3">
    <source>
        <dbReference type="Proteomes" id="UP000472272"/>
    </source>
</evidence>
<dbReference type="GO" id="GO:0007032">
    <property type="term" value="P:endosome organization"/>
    <property type="evidence" value="ECO:0007669"/>
    <property type="project" value="TreeGrafter"/>
</dbReference>
<feature type="compositionally biased region" description="Low complexity" evidence="1">
    <location>
        <begin position="204"/>
        <end position="221"/>
    </location>
</feature>